<dbReference type="Proteomes" id="UP000652761">
    <property type="component" value="Unassembled WGS sequence"/>
</dbReference>
<evidence type="ECO:0000313" key="2">
    <source>
        <dbReference type="EMBL" id="MQM12338.1"/>
    </source>
</evidence>
<dbReference type="EMBL" id="NMUH01005276">
    <property type="protein sequence ID" value="MQM12338.1"/>
    <property type="molecule type" value="Genomic_DNA"/>
</dbReference>
<sequence length="149" mass="15532">MRKVAVERQEVRPTSVTDGGECERAVMAAAIAAGTAATTASDTVSSEALRGAGAAAHQRCTEVADVEDYGRDFVADRELAARHGGARRAYLLKLEHAQAKAKLEGGGILSSPTKSRKKEGGGLSPSPTKSRKKEGGGLSPTKSRKKEEA</sequence>
<gene>
    <name evidence="2" type="ORF">Taro_045255</name>
</gene>
<feature type="region of interest" description="Disordered" evidence="1">
    <location>
        <begin position="102"/>
        <end position="149"/>
    </location>
</feature>
<evidence type="ECO:0000256" key="1">
    <source>
        <dbReference type="SAM" id="MobiDB-lite"/>
    </source>
</evidence>
<comment type="caution">
    <text evidence="2">The sequence shown here is derived from an EMBL/GenBank/DDBJ whole genome shotgun (WGS) entry which is preliminary data.</text>
</comment>
<name>A0A843WZV7_COLES</name>
<reference evidence="2" key="1">
    <citation type="submission" date="2017-07" db="EMBL/GenBank/DDBJ databases">
        <title>Taro Niue Genome Assembly and Annotation.</title>
        <authorList>
            <person name="Atibalentja N."/>
            <person name="Keating K."/>
            <person name="Fields C.J."/>
        </authorList>
    </citation>
    <scope>NUCLEOTIDE SEQUENCE</scope>
    <source>
        <strain evidence="2">Niue_2</strain>
        <tissue evidence="2">Leaf</tissue>
    </source>
</reference>
<keyword evidence="3" id="KW-1185">Reference proteome</keyword>
<proteinExistence type="predicted"/>
<organism evidence="2 3">
    <name type="scientific">Colocasia esculenta</name>
    <name type="common">Wild taro</name>
    <name type="synonym">Arum esculentum</name>
    <dbReference type="NCBI Taxonomy" id="4460"/>
    <lineage>
        <taxon>Eukaryota</taxon>
        <taxon>Viridiplantae</taxon>
        <taxon>Streptophyta</taxon>
        <taxon>Embryophyta</taxon>
        <taxon>Tracheophyta</taxon>
        <taxon>Spermatophyta</taxon>
        <taxon>Magnoliopsida</taxon>
        <taxon>Liliopsida</taxon>
        <taxon>Araceae</taxon>
        <taxon>Aroideae</taxon>
        <taxon>Colocasieae</taxon>
        <taxon>Colocasia</taxon>
    </lineage>
</organism>
<dbReference type="AlphaFoldDB" id="A0A843WZV7"/>
<accession>A0A843WZV7</accession>
<protein>
    <submittedName>
        <fullName evidence="2">Uncharacterized protein</fullName>
    </submittedName>
</protein>
<evidence type="ECO:0000313" key="3">
    <source>
        <dbReference type="Proteomes" id="UP000652761"/>
    </source>
</evidence>